<gene>
    <name evidence="1" type="ORF">OBE_14200</name>
</gene>
<evidence type="ECO:0000313" key="1">
    <source>
        <dbReference type="EMBL" id="EKC50304.1"/>
    </source>
</evidence>
<dbReference type="Pfam" id="PF18941">
    <property type="entry name" value="DUF5688"/>
    <property type="match status" value="1"/>
</dbReference>
<dbReference type="AlphaFoldDB" id="K1S4D6"/>
<protein>
    <submittedName>
        <fullName evidence="1">Uncharacterized protein</fullName>
    </submittedName>
</protein>
<reference evidence="1" key="1">
    <citation type="journal article" date="2013" name="Environ. Microbiol.">
        <title>Microbiota from the distal guts of lean and obese adolescents exhibit partial functional redundancy besides clear differences in community structure.</title>
        <authorList>
            <person name="Ferrer M."/>
            <person name="Ruiz A."/>
            <person name="Lanza F."/>
            <person name="Haange S.B."/>
            <person name="Oberbach A."/>
            <person name="Till H."/>
            <person name="Bargiela R."/>
            <person name="Campoy C."/>
            <person name="Segura M.T."/>
            <person name="Richter M."/>
            <person name="von Bergen M."/>
            <person name="Seifert J."/>
            <person name="Suarez A."/>
        </authorList>
    </citation>
    <scope>NUCLEOTIDE SEQUENCE</scope>
</reference>
<proteinExistence type="predicted"/>
<accession>K1S4D6</accession>
<sequence>VIAVSSDMGSPEMLAQMVVEVNMQEVSLDERLSNQVYHYDKDLRKLTLATDTPNKRLDGIVAEPPLVYDEKEKSR</sequence>
<name>K1S4D6_9ZZZZ</name>
<dbReference type="EMBL" id="AJWZ01009786">
    <property type="protein sequence ID" value="EKC50304.1"/>
    <property type="molecule type" value="Genomic_DNA"/>
</dbReference>
<feature type="non-terminal residue" evidence="1">
    <location>
        <position position="1"/>
    </location>
</feature>
<dbReference type="InterPro" id="IPR043743">
    <property type="entry name" value="DUF5688"/>
</dbReference>
<comment type="caution">
    <text evidence="1">The sequence shown here is derived from an EMBL/GenBank/DDBJ whole genome shotgun (WGS) entry which is preliminary data.</text>
</comment>
<organism evidence="1">
    <name type="scientific">human gut metagenome</name>
    <dbReference type="NCBI Taxonomy" id="408170"/>
    <lineage>
        <taxon>unclassified sequences</taxon>
        <taxon>metagenomes</taxon>
        <taxon>organismal metagenomes</taxon>
    </lineage>
</organism>